<organism evidence="2 3">
    <name type="scientific">Pontixanthobacter aestiaquae</name>
    <dbReference type="NCBI Taxonomy" id="1509367"/>
    <lineage>
        <taxon>Bacteria</taxon>
        <taxon>Pseudomonadati</taxon>
        <taxon>Pseudomonadota</taxon>
        <taxon>Alphaproteobacteria</taxon>
        <taxon>Sphingomonadales</taxon>
        <taxon>Erythrobacteraceae</taxon>
        <taxon>Pontixanthobacter</taxon>
    </lineage>
</organism>
<evidence type="ECO:0008006" key="4">
    <source>
        <dbReference type="Google" id="ProtNLM"/>
    </source>
</evidence>
<dbReference type="RefSeq" id="WP_160613837.1">
    <property type="nucleotide sequence ID" value="NZ_JAUFQM010000001.1"/>
</dbReference>
<feature type="chain" id="PRO_5032829533" description="PsiF repeat-containing protein" evidence="1">
    <location>
        <begin position="22"/>
        <end position="66"/>
    </location>
</feature>
<dbReference type="EMBL" id="WTYZ01000001">
    <property type="protein sequence ID" value="MXO83490.1"/>
    <property type="molecule type" value="Genomic_DNA"/>
</dbReference>
<sequence>MRIAANALIIFAAFASGAAIAGDPESSAEYVEQKEEKKEDKKEAKKICKRISDIGSRRTTRKCLTR</sequence>
<gene>
    <name evidence="2" type="ORF">GRI35_08965</name>
</gene>
<keyword evidence="1" id="KW-0732">Signal</keyword>
<keyword evidence="3" id="KW-1185">Reference proteome</keyword>
<evidence type="ECO:0000313" key="2">
    <source>
        <dbReference type="EMBL" id="MXO83490.1"/>
    </source>
</evidence>
<comment type="caution">
    <text evidence="2">The sequence shown here is derived from an EMBL/GenBank/DDBJ whole genome shotgun (WGS) entry which is preliminary data.</text>
</comment>
<accession>A0A844Z9G8</accession>
<dbReference type="Proteomes" id="UP000460290">
    <property type="component" value="Unassembled WGS sequence"/>
</dbReference>
<name>A0A844Z9G8_9SPHN</name>
<evidence type="ECO:0000313" key="3">
    <source>
        <dbReference type="Proteomes" id="UP000460290"/>
    </source>
</evidence>
<feature type="signal peptide" evidence="1">
    <location>
        <begin position="1"/>
        <end position="21"/>
    </location>
</feature>
<evidence type="ECO:0000256" key="1">
    <source>
        <dbReference type="SAM" id="SignalP"/>
    </source>
</evidence>
<protein>
    <recommendedName>
        <fullName evidence="4">PsiF repeat-containing protein</fullName>
    </recommendedName>
</protein>
<proteinExistence type="predicted"/>
<dbReference type="AlphaFoldDB" id="A0A844Z9G8"/>
<reference evidence="2 3" key="1">
    <citation type="submission" date="2019-12" db="EMBL/GenBank/DDBJ databases">
        <title>Genomic-based taxomic classification of the family Erythrobacteraceae.</title>
        <authorList>
            <person name="Xu L."/>
        </authorList>
    </citation>
    <scope>NUCLEOTIDE SEQUENCE [LARGE SCALE GENOMIC DNA]</scope>
    <source>
        <strain evidence="2 3">KCTC 42006</strain>
    </source>
</reference>